<evidence type="ECO:0000313" key="2">
    <source>
        <dbReference type="EMBL" id="AUB80733.1"/>
    </source>
</evidence>
<dbReference type="CDD" id="cd07040">
    <property type="entry name" value="HP"/>
    <property type="match status" value="1"/>
</dbReference>
<reference evidence="2 3" key="1">
    <citation type="submission" date="2017-03" db="EMBL/GenBank/DDBJ databases">
        <title>Complete genome sequence of Candidatus 'Thiodictyon syntrophicum' sp. nov. strain Cad16T, a photolithoautotroph purple sulfur bacterium isolated from an alpine meromictic lake.</title>
        <authorList>
            <person name="Luedin S.M."/>
            <person name="Pothier J.F."/>
            <person name="Danza F."/>
            <person name="Storelli N."/>
            <person name="Wittwer M."/>
            <person name="Tonolla M."/>
        </authorList>
    </citation>
    <scope>NUCLEOTIDE SEQUENCE [LARGE SCALE GENOMIC DNA]</scope>
    <source>
        <strain evidence="2 3">Cad16T</strain>
    </source>
</reference>
<evidence type="ECO:0000313" key="3">
    <source>
        <dbReference type="Proteomes" id="UP000232638"/>
    </source>
</evidence>
<gene>
    <name evidence="2" type="ORF">THSYN_07065</name>
</gene>
<evidence type="ECO:0000256" key="1">
    <source>
        <dbReference type="SAM" id="SignalP"/>
    </source>
</evidence>
<dbReference type="AlphaFoldDB" id="A0A2K8U566"/>
<protein>
    <submittedName>
        <fullName evidence="2">Histidine phosphatase family protein</fullName>
    </submittedName>
</protein>
<dbReference type="OrthoDB" id="8685508at2"/>
<dbReference type="InterPro" id="IPR013078">
    <property type="entry name" value="His_Pase_superF_clade-1"/>
</dbReference>
<dbReference type="EMBL" id="CP020370">
    <property type="protein sequence ID" value="AUB80733.1"/>
    <property type="molecule type" value="Genomic_DNA"/>
</dbReference>
<accession>A0A2K8U566</accession>
<dbReference type="InterPro" id="IPR029033">
    <property type="entry name" value="His_PPase_superfam"/>
</dbReference>
<organism evidence="2 3">
    <name type="scientific">Candidatus Thiodictyon syntrophicum</name>
    <dbReference type="NCBI Taxonomy" id="1166950"/>
    <lineage>
        <taxon>Bacteria</taxon>
        <taxon>Pseudomonadati</taxon>
        <taxon>Pseudomonadota</taxon>
        <taxon>Gammaproteobacteria</taxon>
        <taxon>Chromatiales</taxon>
        <taxon>Chromatiaceae</taxon>
        <taxon>Thiodictyon</taxon>
    </lineage>
</organism>
<keyword evidence="3" id="KW-1185">Reference proteome</keyword>
<feature type="signal peptide" evidence="1">
    <location>
        <begin position="1"/>
        <end position="25"/>
    </location>
</feature>
<dbReference type="RefSeq" id="WP_100918522.1">
    <property type="nucleotide sequence ID" value="NZ_CP020370.1"/>
</dbReference>
<sequence length="223" mass="23380">MSKPSVCTAFLILAAVAAAPASTLAADANTAPAAAATPSFSEITATRATLEQLRAGGFVLYLRHGRTDNSRPDRVPHVDFNDCTTQRPLTAQGRADSARIGAALRQARIPIGEVHVSPLCRAKDSAAAALGTGQPYVIDNDLMYTANLTAAQKAPIIAHTRRLLSAPVAAGTNRLLIGHAPNLMDLIGYFPPEATLVVFRPQGSAGFTYVASILPTGWPDLLD</sequence>
<dbReference type="KEGG" id="tsy:THSYN_07065"/>
<dbReference type="SUPFAM" id="SSF53254">
    <property type="entry name" value="Phosphoglycerate mutase-like"/>
    <property type="match status" value="1"/>
</dbReference>
<keyword evidence="1" id="KW-0732">Signal</keyword>
<dbReference type="Proteomes" id="UP000232638">
    <property type="component" value="Chromosome"/>
</dbReference>
<proteinExistence type="predicted"/>
<dbReference type="Gene3D" id="3.40.50.1240">
    <property type="entry name" value="Phosphoglycerate mutase-like"/>
    <property type="match status" value="1"/>
</dbReference>
<dbReference type="Pfam" id="PF00300">
    <property type="entry name" value="His_Phos_1"/>
    <property type="match status" value="1"/>
</dbReference>
<feature type="chain" id="PRO_5014978981" evidence="1">
    <location>
        <begin position="26"/>
        <end position="223"/>
    </location>
</feature>
<name>A0A2K8U566_9GAMM</name>